<dbReference type="PANTHER" id="PTHR43685">
    <property type="entry name" value="GLYCOSYLTRANSFERASE"/>
    <property type="match status" value="1"/>
</dbReference>
<keyword evidence="2" id="KW-0808">Transferase</keyword>
<feature type="domain" description="Glycosyltransferase 2-like" evidence="1">
    <location>
        <begin position="10"/>
        <end position="140"/>
    </location>
</feature>
<dbReference type="AlphaFoldDB" id="A0A2P8DB67"/>
<evidence type="ECO:0000313" key="2">
    <source>
        <dbReference type="EMBL" id="PSK94463.1"/>
    </source>
</evidence>
<gene>
    <name evidence="2" type="ORF">B0I18_101619</name>
</gene>
<dbReference type="Proteomes" id="UP000240572">
    <property type="component" value="Unassembled WGS sequence"/>
</dbReference>
<dbReference type="OrthoDB" id="6307329at2"/>
<dbReference type="SUPFAM" id="SSF53448">
    <property type="entry name" value="Nucleotide-diphospho-sugar transferases"/>
    <property type="match status" value="1"/>
</dbReference>
<proteinExistence type="predicted"/>
<dbReference type="RefSeq" id="WP_106521166.1">
    <property type="nucleotide sequence ID" value="NZ_PYGD01000001.1"/>
</dbReference>
<keyword evidence="3" id="KW-1185">Reference proteome</keyword>
<organism evidence="2 3">
    <name type="scientific">Taibaiella chishuiensis</name>
    <dbReference type="NCBI Taxonomy" id="1434707"/>
    <lineage>
        <taxon>Bacteria</taxon>
        <taxon>Pseudomonadati</taxon>
        <taxon>Bacteroidota</taxon>
        <taxon>Chitinophagia</taxon>
        <taxon>Chitinophagales</taxon>
        <taxon>Chitinophagaceae</taxon>
        <taxon>Taibaiella</taxon>
    </lineage>
</organism>
<evidence type="ECO:0000259" key="1">
    <source>
        <dbReference type="Pfam" id="PF00535"/>
    </source>
</evidence>
<dbReference type="GO" id="GO:0016740">
    <property type="term" value="F:transferase activity"/>
    <property type="evidence" value="ECO:0007669"/>
    <property type="project" value="UniProtKB-KW"/>
</dbReference>
<name>A0A2P8DB67_9BACT</name>
<dbReference type="EMBL" id="PYGD01000001">
    <property type="protein sequence ID" value="PSK94463.1"/>
    <property type="molecule type" value="Genomic_DNA"/>
</dbReference>
<sequence>MDNLKTPQISIIIPVYNVAPYIEACLESICSQTFRDFEILLVDDKGNDDSVSVADNFLKRKGTIPYRILEYGFNGGLSVARNCGLEAAKGEFVIFLDGDDTIELHMLERLYQLLTPGMDLSACGIRLVFPESETTEALPQPDYKEAITGTELLIDMLAGKYQAQIVKHLFRKSVFGAVRFPAKMLYEDMLTLPNLLLNTRKARVVPDPLYNYIQRTSSLSRRFNPELPGIFKFLDQTIGNVKANSTSTAALRGALKIYELNALFNISTNTVFATDKAQIAPVLKECRKRLKIGSLRVMAAKMNKREVFKAGLLSVLLVSPALFLKIGRKFLGSKK</sequence>
<dbReference type="Pfam" id="PF00535">
    <property type="entry name" value="Glycos_transf_2"/>
    <property type="match status" value="1"/>
</dbReference>
<dbReference type="Gene3D" id="3.90.550.10">
    <property type="entry name" value="Spore Coat Polysaccharide Biosynthesis Protein SpsA, Chain A"/>
    <property type="match status" value="1"/>
</dbReference>
<dbReference type="InterPro" id="IPR001173">
    <property type="entry name" value="Glyco_trans_2-like"/>
</dbReference>
<dbReference type="PANTHER" id="PTHR43685:SF2">
    <property type="entry name" value="GLYCOSYLTRANSFERASE 2-LIKE DOMAIN-CONTAINING PROTEIN"/>
    <property type="match status" value="1"/>
</dbReference>
<reference evidence="2 3" key="1">
    <citation type="submission" date="2018-03" db="EMBL/GenBank/DDBJ databases">
        <title>Genomic Encyclopedia of Type Strains, Phase III (KMG-III): the genomes of soil and plant-associated and newly described type strains.</title>
        <authorList>
            <person name="Whitman W."/>
        </authorList>
    </citation>
    <scope>NUCLEOTIDE SEQUENCE [LARGE SCALE GENOMIC DNA]</scope>
    <source>
        <strain evidence="2 3">CGMCC 1.12700</strain>
    </source>
</reference>
<dbReference type="InterPro" id="IPR050834">
    <property type="entry name" value="Glycosyltransf_2"/>
</dbReference>
<accession>A0A2P8DB67</accession>
<evidence type="ECO:0000313" key="3">
    <source>
        <dbReference type="Proteomes" id="UP000240572"/>
    </source>
</evidence>
<dbReference type="CDD" id="cd00761">
    <property type="entry name" value="Glyco_tranf_GTA_type"/>
    <property type="match status" value="1"/>
</dbReference>
<protein>
    <submittedName>
        <fullName evidence="2">Glycosyl transferase family 2</fullName>
    </submittedName>
</protein>
<comment type="caution">
    <text evidence="2">The sequence shown here is derived from an EMBL/GenBank/DDBJ whole genome shotgun (WGS) entry which is preliminary data.</text>
</comment>
<dbReference type="InterPro" id="IPR029044">
    <property type="entry name" value="Nucleotide-diphossugar_trans"/>
</dbReference>